<comment type="similarity">
    <text evidence="5">Belongs to the YciB family.</text>
</comment>
<evidence type="ECO:0000256" key="2">
    <source>
        <dbReference type="ARBA" id="ARBA00022692"/>
    </source>
</evidence>
<feature type="transmembrane region" description="Helical" evidence="5">
    <location>
        <begin position="94"/>
        <end position="114"/>
    </location>
</feature>
<protein>
    <recommendedName>
        <fullName evidence="5">Inner membrane-spanning protein YciB</fullName>
    </recommendedName>
</protein>
<evidence type="ECO:0000256" key="3">
    <source>
        <dbReference type="ARBA" id="ARBA00022989"/>
    </source>
</evidence>
<sequence>MITAFIHTHAAKIMKILSDFIAVILFFVAYQITGNMITATTVAVVTGVIQAVYTFAVHKKLAPTQWLSLILVVVFGGLTIWLNDRSFIMLKKTILPWTMASAIGVMQLMGKNGLKLLLGGEVTLPDEVWRKISFAWMFFFFFLGAVNLAVAYPFTAEREAFWVQFSLWGYLPMTLVFSLAQAIYLVKHLPKDEE</sequence>
<keyword evidence="5" id="KW-0997">Cell inner membrane</keyword>
<keyword evidence="1 5" id="KW-1003">Cell membrane</keyword>
<reference evidence="6 7" key="1">
    <citation type="submission" date="2011-01" db="EMBL/GenBank/DDBJ databases">
        <authorList>
            <person name="Muzny D."/>
            <person name="Qin X."/>
            <person name="Deng J."/>
            <person name="Jiang H."/>
            <person name="Liu Y."/>
            <person name="Qu J."/>
            <person name="Song X.-Z."/>
            <person name="Zhang L."/>
            <person name="Thornton R."/>
            <person name="Coyle M."/>
            <person name="Francisco L."/>
            <person name="Jackson L."/>
            <person name="Javaid M."/>
            <person name="Korchina V."/>
            <person name="Kovar C."/>
            <person name="Mata R."/>
            <person name="Mathew T."/>
            <person name="Ngo R."/>
            <person name="Nguyen L."/>
            <person name="Nguyen N."/>
            <person name="Okwuonu G."/>
            <person name="Ongeri F."/>
            <person name="Pham C."/>
            <person name="Simmons D."/>
            <person name="Wilczek-Boney K."/>
            <person name="Hale W."/>
            <person name="Jakkamsetti A."/>
            <person name="Pham P."/>
            <person name="Ruth R."/>
            <person name="San Lucas F."/>
            <person name="Warren J."/>
            <person name="Zhang J."/>
            <person name="Zhao Z."/>
            <person name="Zhou C."/>
            <person name="Zhu D."/>
            <person name="Lee S."/>
            <person name="Bess C."/>
            <person name="Blankenburg K."/>
            <person name="Forbes L."/>
            <person name="Fu Q."/>
            <person name="Gubbala S."/>
            <person name="Hirani K."/>
            <person name="Jayaseelan J.C."/>
            <person name="Lara F."/>
            <person name="Munidasa M."/>
            <person name="Palculict T."/>
            <person name="Patil S."/>
            <person name="Pu L.-L."/>
            <person name="Saada N."/>
            <person name="Tang L."/>
            <person name="Weissenberger G."/>
            <person name="Zhu Y."/>
            <person name="Hemphill L."/>
            <person name="Shang Y."/>
            <person name="Youmans B."/>
            <person name="Ayvaz T."/>
            <person name="Ross M."/>
            <person name="Santibanez J."/>
            <person name="Aqrawi P."/>
            <person name="Gross S."/>
            <person name="Joshi V."/>
            <person name="Fowler G."/>
            <person name="Nazareth L."/>
            <person name="Reid J."/>
            <person name="Worley K."/>
            <person name="Petrosino J."/>
            <person name="Highlander S."/>
            <person name="Gibbs R."/>
        </authorList>
    </citation>
    <scope>NUCLEOTIDE SEQUENCE [LARGE SCALE GENOMIC DNA]</scope>
    <source>
        <strain evidence="6 7">ATCC 33394</strain>
    </source>
</reference>
<dbReference type="Proteomes" id="UP000004088">
    <property type="component" value="Unassembled WGS sequence"/>
</dbReference>
<dbReference type="GO" id="GO:0005886">
    <property type="term" value="C:plasma membrane"/>
    <property type="evidence" value="ECO:0007669"/>
    <property type="project" value="UniProtKB-SubCell"/>
</dbReference>
<evidence type="ECO:0000313" key="7">
    <source>
        <dbReference type="Proteomes" id="UP000004088"/>
    </source>
</evidence>
<organism evidence="6 7">
    <name type="scientific">Kingella denitrificans ATCC 33394</name>
    <dbReference type="NCBI Taxonomy" id="888741"/>
    <lineage>
        <taxon>Bacteria</taxon>
        <taxon>Pseudomonadati</taxon>
        <taxon>Pseudomonadota</taxon>
        <taxon>Betaproteobacteria</taxon>
        <taxon>Neisseriales</taxon>
        <taxon>Neisseriaceae</taxon>
        <taxon>Kingella</taxon>
    </lineage>
</organism>
<evidence type="ECO:0000313" key="6">
    <source>
        <dbReference type="EMBL" id="EGC17869.1"/>
    </source>
</evidence>
<feature type="transmembrane region" description="Helical" evidence="5">
    <location>
        <begin position="134"/>
        <end position="155"/>
    </location>
</feature>
<dbReference type="AlphaFoldDB" id="F0EXX0"/>
<feature type="transmembrane region" description="Helical" evidence="5">
    <location>
        <begin position="20"/>
        <end position="53"/>
    </location>
</feature>
<dbReference type="InterPro" id="IPR006008">
    <property type="entry name" value="YciB"/>
</dbReference>
<comment type="caution">
    <text evidence="6">The sequence shown here is derived from an EMBL/GenBank/DDBJ whole genome shotgun (WGS) entry which is preliminary data.</text>
</comment>
<evidence type="ECO:0000256" key="1">
    <source>
        <dbReference type="ARBA" id="ARBA00022475"/>
    </source>
</evidence>
<evidence type="ECO:0000256" key="5">
    <source>
        <dbReference type="HAMAP-Rule" id="MF_00189"/>
    </source>
</evidence>
<gene>
    <name evidence="6" type="primary">ispZ</name>
    <name evidence="5" type="synonym">yciB</name>
    <name evidence="6" type="ORF">HMPREF9098_0680</name>
</gene>
<keyword evidence="2 5" id="KW-0812">Transmembrane</keyword>
<dbReference type="PANTHER" id="PTHR36917">
    <property type="entry name" value="INTRACELLULAR SEPTATION PROTEIN A-RELATED"/>
    <property type="match status" value="1"/>
</dbReference>
<feature type="transmembrane region" description="Helical" evidence="5">
    <location>
        <begin position="167"/>
        <end position="186"/>
    </location>
</feature>
<evidence type="ECO:0000256" key="4">
    <source>
        <dbReference type="ARBA" id="ARBA00023136"/>
    </source>
</evidence>
<dbReference type="PANTHER" id="PTHR36917:SF1">
    <property type="entry name" value="INNER MEMBRANE-SPANNING PROTEIN YCIB"/>
    <property type="match status" value="1"/>
</dbReference>
<dbReference type="Pfam" id="PF04279">
    <property type="entry name" value="IspA"/>
    <property type="match status" value="1"/>
</dbReference>
<comment type="subcellular location">
    <subcellularLocation>
        <location evidence="5">Cell inner membrane</location>
        <topology evidence="5">Multi-pass membrane protein</topology>
    </subcellularLocation>
</comment>
<dbReference type="STRING" id="888741.HMPREF9098_0680"/>
<feature type="transmembrane region" description="Helical" evidence="5">
    <location>
        <begin position="65"/>
        <end position="82"/>
    </location>
</feature>
<keyword evidence="4 5" id="KW-0472">Membrane</keyword>
<accession>F0EXX0</accession>
<keyword evidence="7" id="KW-1185">Reference proteome</keyword>
<dbReference type="HAMAP" id="MF_00189">
    <property type="entry name" value="YciB"/>
    <property type="match status" value="1"/>
</dbReference>
<keyword evidence="3 5" id="KW-1133">Transmembrane helix</keyword>
<proteinExistence type="inferred from homology"/>
<name>F0EXX0_9NEIS</name>
<dbReference type="EMBL" id="AEWV01000013">
    <property type="protein sequence ID" value="EGC17869.1"/>
    <property type="molecule type" value="Genomic_DNA"/>
</dbReference>
<dbReference type="HOGENOM" id="CLU_089554_2_0_4"/>
<comment type="function">
    <text evidence="5">Plays a role in cell envelope biogenesis, maintenance of cell envelope integrity and membrane homeostasis.</text>
</comment>